<dbReference type="EMBL" id="JBHTBN010000006">
    <property type="protein sequence ID" value="MFC7358296.1"/>
    <property type="molecule type" value="Genomic_DNA"/>
</dbReference>
<evidence type="ECO:0000256" key="2">
    <source>
        <dbReference type="ARBA" id="ARBA00022737"/>
    </source>
</evidence>
<evidence type="ECO:0000256" key="3">
    <source>
        <dbReference type="SAM" id="SignalP"/>
    </source>
</evidence>
<sequence length="3712" mass="376292">MKNFTLRIVSFFSFFLFFVITSHSQANFTADESFGDTILQITNIDANITVDRDSPPGGPLSHVFTLSSGVWNGTDNGTVTGGGTATLKVEAANTSRITINDGSDYTSDLTMVNTIAMFNTRFIIDGMNDVSSTAAASNLAFNNLVVDATSINFVTDMNIGCFMTSFTATGNISLAGVNGSNSSMGNGCAFLIIDTPATTTLTGKIEGFGGIGLLRIQGGGNTILDINDPNAITAFREVSFGFGETVELRRDTKIESSIDNITFTGDVNGNFRLDPRVNNNQSVLFTNVGNSVPLQKIENQSFGSFSFTTGIVRTQQSLEFDIPISIINAATTTTRLESIGGNIVFNNALRGFGAESDLVLNAANINFNATANPYTGLRNVTVNNAPATVSAVTFNNPFTVLGNFLVTATQVNVNESLITTSNGNQVFSALGGGNITFGTNGKIQSGATGSVNLNATSGSIINIGTNAKVQSLTLNMVASAGIGAIDPLRTQVSNIRFNNTFDQTNITNNGLVFISGNSNLGQGGQLEAAGNIGVNASVSASEDFTINSTNGSLTVNSNVTHFGIGFPRNMSLLADGDIIFSAGLVSFNTPQTADELVITASNGIIDKTSTGNSPVISAFIVKPTAQNGIGVTNPITTGVSNIVFINTNNAVQVTEANDISIAGQNGTGQTNFTTLAGNIAFNNFNSISGIETNGPITLNASGFIRGNVPSGLNVSGTNLSMTAANGIGNNNPIETNVDAITYLNTTSNRVQIIEADGATITGSDTASGAFDDVRATTGNIDVIAPGISSASLLFLGVASGNNVTTPLGIPTSAIFSATNETQLGGGLQPGGNAIGVTNVQGNLRLNAIPVAIAINDNDASGSSAGIDYDAITSTGTVTLGTSPTQATLTVTDLGSTALGSEILTIISAASVSGTFAGLPDGATISVGSNTFVINYTANTVTLTLQENIFVSGGNLIIQDIGNIDDDLTIVIDDTNYRISDANNSLVGGNGTTIDGSDILVPIASITGNTILVDTKGGDDNFTVDFSGGNFNDAITYNGGTQVNGDAMALIGGGTFASQIFTFTNENDGNVSVSGNQDITYTGLEPITSTINAQQVRLDYSNTSETITITDAGAGQTTVDSDVGGEIVTFNNPTMFFRIEAGDVGVNTFNFNSLAANFPANIAFVGGDGGDIINMNGAMDLSADKVLNLNARTINFPNATSTITARGTGSLTIVATDNITMPNGFITSENGDISIRGNGNDAATIGNFTGIAMSNSITTTGSGSIFLRGRGLSDDGSHSSRFGILIQPGSTIEATGTGGINVSGLGGIGMNANRGIEVRGPNTTIRTVDGTLEFFARGRGTGNNNYGMRLLNATADTTGDGLLFINAAGADGDSVNNGLQINNTTLQSVHGNMSITANGGDGTGFQNRGLFAFNSSIIRTTGTGTITIDAIGGTGTNLNYGLHLANGTTVSTTNSSLTINATGGNGMTGNSGIFIVDPNSEVSTVNGAISLNGIGGNGSGNENNGIRIQNAAVVKASGTGTVSFIGNAGTGVNENKGVYLTGTGTEVTTASGTLEITGTGNTATTGNANFGIHLFNNAIAEAVTSGEITMNGTAGSGTNNNEGIRVQNIGSVIRTNGGGLNLTGTGGNGSTQANIGVFLLNGGLIEDTANGAINITGYGGDGSNENKGIVLFGNSSILRTNGGGLTLNGFASTTAIGINNSGVSIEQGTVTDLDGGAILVNGAGGQGASDNNGVILIGTASNITSTDSGTITINGTGGNGTGNSNTGISIQSSAVIKATGSGSLTLVGNGGTGTSQNKGVEINGSNTQVSTTTGALNITGSGDITTTGSANFGIHINNTALVETINTGIITMNGTGGAGTNNNEGVRFEGAGTIIRSNGGGMNLTGTGGDGSTQDNIGLFLLNGSLVEDTATGTLNITGTGGNGTNQNKGIVLFGNTSTLRTNGGGMNLNGFASTTATGLNNSGVSNERGTITDLNGGTITISGTGGAGSGENNGIILTGNAGNITATGAINLTGTAGTGSSRGVGILNNNTTKISTVGDVFLTTVSGPFTTPAGTSTNNLITATNLIINGETRTGFNANGILAITAATFLSSTDQLTIDISGSTIPGTDYDQLQITGVVDVTGATLNLVDNIAGTIPDNTEIIIITNDGSDSVIGQFVSSNADGFNGQRLRIIYDAGDGNDIAIIVGIPNVEVVAGDLIIKDNLERDDNITITINGANYRVTDPDNELIAGDMATQVDANTVDVAIASVTGEILTTTLGGNDDFTPDFSGGNFNVPINYDGGTEFDTMGLTGVSPGGTFDTVEHTFVNNNDGSISISGNSLISYEGLEPITDNLDVDNRVFTFTSALDENIVLNAAGTLDNRINSSVGGELVDFTNPNNSLTINTETAGGAGLDVLSVQGLNIGFDANLTINSGDDDITAFEVNDTNVGSGNVTVFSDVISAFATLSTTGNIDFTSQEGIGVTTDGVIESTNGNITFNAGIAPEVGDTFRAIVISGGGIVQTTGSGNINLTGTSFGIGDFFSGIEMGNAGTVQATGSGSISLVGNGANNGTIVNAGITILDNSTIRSNGGGITMNGTGGGTPVGEFNDGIAAFDNVIIEDINGGGISISGQAGDGTGIKAGIYLAGPNTFVRSTDGTILFNGTSSAGTDDLNDGVLIEAGAVVEATGLGMITIDGMGGAGVSENSGVSVFGTATVVRSNEGTIIIDGTAGGNETGTQNYGVLISNGALVQKNNTGEISITGTGGAGVAENHGIQISDSSISSNTGNISLDGTAATADDIGINFFTENSIVNTGGDVTLDATTGPIVTPAGIPTNTLVSGTNVIINGEVSSGNDATEGSFAISGNTALSSGDELSISVNDFNNFGSDYDQIAVTGMVDVTGATLTLVDNTSETGELCDEMTIIVNDGADAIVGEFAGAAEGTDLNFNGELWRISYVGGDGNDVVLAFNSGMVAEPICMNITLQLDANGTPITITPADVDGGTPMGCDFDNLSIDMDTFDCSNVGPNNVVLTVTDIFGNTNSCTAIVTVEDNLAPVITCASSDARDTDPGVCTYDVVGTEFDATATDNCSTFTITNNINGTNTLAGTTLPLGATVITWTVDDGNGQMDSCTTTVTVEDNEAPTITCADYSRSTDPNVCQYTVAGTEFDSTFSDNCTTAIITNDYNNAASLDGAVFPQGDTVVTWTVDDGNGQTATCVSTVTINDIQAPTIGCVGDFTVSTGSDSCSAVVTFATPSVIDNCSSFGDITIVQTVGIMSGGSFPRGNNLVGFTATDAAGNSSFCSFTVMVVDNTAPIAMCQDATVTLDSNGMATITAGTINNGSSDNCNIASSSIDITSFTCDDIGANTVTLTVTDTDGNTATCSAIVTVVDSTAPTAICQDITVALGADGTVTLDGSLIDNGSSDVCGTGALTFTTDPAVLTCTDLGQNFVDLIVTDDNGNSSTCTAVVTVEDNTDPILVCQDTTIELGADGTATIDPMQLLDMTNPLDNCTLDTLTVDIAEVTCNDVGGSIDITVFAADGSGNFSSCVATITVVDTSGPVFDQASLPQGPLTRMIDPATGFYRLEDFTIGVNSTDNCSLGLLPIEVNQFPFIGTPLDEGTYDITLTAMDEQGNETDYVFALIVEPALGVEDTAINLSTITMYPNPASDRVFLSNPQNIPLRDVQIFDLTGRLVQKVDLSEALSETIIDLSNLQSATYMFIISTDKVSRTKQMIKE</sequence>
<evidence type="ECO:0000313" key="5">
    <source>
        <dbReference type="EMBL" id="MFC7358296.1"/>
    </source>
</evidence>
<feature type="chain" id="PRO_5046793182" evidence="3">
    <location>
        <begin position="25"/>
        <end position="3712"/>
    </location>
</feature>
<dbReference type="Pfam" id="PF18962">
    <property type="entry name" value="Por_Secre_tail"/>
    <property type="match status" value="1"/>
</dbReference>
<reference evidence="6" key="1">
    <citation type="journal article" date="2019" name="Int. J. Syst. Evol. Microbiol.">
        <title>The Global Catalogue of Microorganisms (GCM) 10K type strain sequencing project: providing services to taxonomists for standard genome sequencing and annotation.</title>
        <authorList>
            <consortium name="The Broad Institute Genomics Platform"/>
            <consortium name="The Broad Institute Genome Sequencing Center for Infectious Disease"/>
            <person name="Wu L."/>
            <person name="Ma J."/>
        </authorList>
    </citation>
    <scope>NUCLEOTIDE SEQUENCE [LARGE SCALE GENOMIC DNA]</scope>
    <source>
        <strain evidence="6">CGMCC 1.16306</strain>
    </source>
</reference>
<keyword evidence="6" id="KW-1185">Reference proteome</keyword>
<dbReference type="Proteomes" id="UP001596415">
    <property type="component" value="Unassembled WGS sequence"/>
</dbReference>
<feature type="signal peptide" evidence="3">
    <location>
        <begin position="1"/>
        <end position="24"/>
    </location>
</feature>
<evidence type="ECO:0000259" key="4">
    <source>
        <dbReference type="PROSITE" id="PS50825"/>
    </source>
</evidence>
<dbReference type="PANTHER" id="PTHR24273:SF32">
    <property type="entry name" value="HYALIN"/>
    <property type="match status" value="1"/>
</dbReference>
<organism evidence="5 6">
    <name type="scientific">Jejudonia soesokkakensis</name>
    <dbReference type="NCBI Taxonomy" id="1323432"/>
    <lineage>
        <taxon>Bacteria</taxon>
        <taxon>Pseudomonadati</taxon>
        <taxon>Bacteroidota</taxon>
        <taxon>Flavobacteriia</taxon>
        <taxon>Flavobacteriales</taxon>
        <taxon>Flavobacteriaceae</taxon>
        <taxon>Jejudonia</taxon>
    </lineage>
</organism>
<dbReference type="PANTHER" id="PTHR24273">
    <property type="entry name" value="FI04643P-RELATED"/>
    <property type="match status" value="1"/>
</dbReference>
<feature type="domain" description="HYR" evidence="4">
    <location>
        <begin position="3028"/>
        <end position="3116"/>
    </location>
</feature>
<name>A0ABW2N019_9FLAO</name>
<dbReference type="NCBIfam" id="TIGR04183">
    <property type="entry name" value="Por_Secre_tail"/>
    <property type="match status" value="1"/>
</dbReference>
<proteinExistence type="predicted"/>
<keyword evidence="1 3" id="KW-0732">Signal</keyword>
<evidence type="ECO:0000313" key="6">
    <source>
        <dbReference type="Proteomes" id="UP001596415"/>
    </source>
</evidence>
<feature type="domain" description="HYR" evidence="4">
    <location>
        <begin position="3201"/>
        <end position="3287"/>
    </location>
</feature>
<gene>
    <name evidence="5" type="ORF">ACFQO1_11400</name>
</gene>
<dbReference type="RefSeq" id="WP_380218236.1">
    <property type="nucleotide sequence ID" value="NZ_JBHTBN010000006.1"/>
</dbReference>
<protein>
    <submittedName>
        <fullName evidence="5">HYR domain-containing protein</fullName>
    </submittedName>
</protein>
<comment type="caution">
    <text evidence="5">The sequence shown here is derived from an EMBL/GenBank/DDBJ whole genome shotgun (WGS) entry which is preliminary data.</text>
</comment>
<dbReference type="Pfam" id="PF02494">
    <property type="entry name" value="HYR"/>
    <property type="match status" value="2"/>
</dbReference>
<dbReference type="InterPro" id="IPR003410">
    <property type="entry name" value="HYR_dom"/>
</dbReference>
<dbReference type="PROSITE" id="PS50825">
    <property type="entry name" value="HYR"/>
    <property type="match status" value="2"/>
</dbReference>
<keyword evidence="2" id="KW-0677">Repeat</keyword>
<dbReference type="InterPro" id="IPR026444">
    <property type="entry name" value="Secre_tail"/>
</dbReference>
<accession>A0ABW2N019</accession>
<evidence type="ECO:0000256" key="1">
    <source>
        <dbReference type="ARBA" id="ARBA00022729"/>
    </source>
</evidence>
<dbReference type="InterPro" id="IPR006626">
    <property type="entry name" value="PbH1"/>
</dbReference>
<dbReference type="SMART" id="SM00710">
    <property type="entry name" value="PbH1"/>
    <property type="match status" value="5"/>
</dbReference>